<feature type="region of interest" description="Disordered" evidence="7">
    <location>
        <begin position="354"/>
        <end position="385"/>
    </location>
</feature>
<evidence type="ECO:0000256" key="3">
    <source>
        <dbReference type="ARBA" id="ARBA00022692"/>
    </source>
</evidence>
<keyword evidence="11" id="KW-1185">Reference proteome</keyword>
<evidence type="ECO:0000256" key="1">
    <source>
        <dbReference type="ARBA" id="ARBA00004141"/>
    </source>
</evidence>
<reference evidence="10 11" key="1">
    <citation type="submission" date="2018-06" db="EMBL/GenBank/DDBJ databases">
        <title>A transcriptomic atlas of mushroom development highlights an independent origin of complex multicellularity.</title>
        <authorList>
            <consortium name="DOE Joint Genome Institute"/>
            <person name="Krizsan K."/>
            <person name="Almasi E."/>
            <person name="Merenyi Z."/>
            <person name="Sahu N."/>
            <person name="Viragh M."/>
            <person name="Koszo T."/>
            <person name="Mondo S."/>
            <person name="Kiss B."/>
            <person name="Balint B."/>
            <person name="Kues U."/>
            <person name="Barry K."/>
            <person name="Hegedus J.C."/>
            <person name="Henrissat B."/>
            <person name="Johnson J."/>
            <person name="Lipzen A."/>
            <person name="Ohm R."/>
            <person name="Nagy I."/>
            <person name="Pangilinan J."/>
            <person name="Yan J."/>
            <person name="Xiong Y."/>
            <person name="Grigoriev I.V."/>
            <person name="Hibbett D.S."/>
            <person name="Nagy L.G."/>
        </authorList>
    </citation>
    <scope>NUCLEOTIDE SEQUENCE [LARGE SCALE GENOMIC DNA]</scope>
    <source>
        <strain evidence="10 11">SZMC22713</strain>
    </source>
</reference>
<dbReference type="PANTHER" id="PTHR12560">
    <property type="entry name" value="LONGEVITY ASSURANCE FACTOR 1 LAG1"/>
    <property type="match status" value="1"/>
</dbReference>
<evidence type="ECO:0000256" key="5">
    <source>
        <dbReference type="ARBA" id="ARBA00023136"/>
    </source>
</evidence>
<evidence type="ECO:0000256" key="7">
    <source>
        <dbReference type="SAM" id="MobiDB-lite"/>
    </source>
</evidence>
<comment type="similarity">
    <text evidence="2">Belongs to the sphingosine N-acyltransferase family.</text>
</comment>
<gene>
    <name evidence="10" type="ORF">BD410DRAFT_736484</name>
</gene>
<evidence type="ECO:0000313" key="10">
    <source>
        <dbReference type="EMBL" id="TDL29521.1"/>
    </source>
</evidence>
<sequence length="385" mass="44769">MDGKNITMHGVQALQWLPSYMVPFFTLSYPTTRPSEPDSFPTSNYYDIGLLDACFIIGCIAVMAILRDATRLGIMEPFARWYLSRKFARDVEAKCQQNGTSNGAVNGNANGHGLIEKPADSLRRKKREEKLITRSVLRFAEQGWSVIYYTCQWSYGLYIHINLPVYPFDPDNLWIGFPHTPLSGPLKFYYLTQLAFYMHQILILNAEARRKDHVQMMTHHVITIALIIASYNYNCTRIGCLIMVLMDWCDIFLPLAKMLKYIGFNTLCDATFTWFLLSWLVTRHILFMRVIWAAFMHTPYLRSETWAQDRTLYLSYDVWVAFIVLLVALQIIQMIWFWMICRVAWKVISGQGAEDTRSDDEDFPEEVDGATEIPIPQNSDLKRRR</sequence>
<feature type="transmembrane region" description="Helical" evidence="8">
    <location>
        <begin position="316"/>
        <end position="339"/>
    </location>
</feature>
<dbReference type="GO" id="GO:0050291">
    <property type="term" value="F:sphingosine N-acyltransferase activity"/>
    <property type="evidence" value="ECO:0007669"/>
    <property type="project" value="InterPro"/>
</dbReference>
<dbReference type="OrthoDB" id="537032at2759"/>
<dbReference type="GO" id="GO:0016020">
    <property type="term" value="C:membrane"/>
    <property type="evidence" value="ECO:0007669"/>
    <property type="project" value="UniProtKB-SubCell"/>
</dbReference>
<evidence type="ECO:0000256" key="2">
    <source>
        <dbReference type="ARBA" id="ARBA00009808"/>
    </source>
</evidence>
<accession>A0A4R5XEK0</accession>
<feature type="domain" description="TLC" evidence="9">
    <location>
        <begin position="134"/>
        <end position="349"/>
    </location>
</feature>
<evidence type="ECO:0000313" key="11">
    <source>
        <dbReference type="Proteomes" id="UP000294933"/>
    </source>
</evidence>
<keyword evidence="4 8" id="KW-1133">Transmembrane helix</keyword>
<dbReference type="Pfam" id="PF03798">
    <property type="entry name" value="TRAM_LAG1_CLN8"/>
    <property type="match status" value="1"/>
</dbReference>
<proteinExistence type="inferred from homology"/>
<feature type="transmembrane region" description="Helical" evidence="8">
    <location>
        <begin position="146"/>
        <end position="168"/>
    </location>
</feature>
<dbReference type="InterPro" id="IPR016439">
    <property type="entry name" value="Lag1/Lac1-like"/>
</dbReference>
<keyword evidence="3 6" id="KW-0812">Transmembrane</keyword>
<organism evidence="10 11">
    <name type="scientific">Rickenella mellea</name>
    <dbReference type="NCBI Taxonomy" id="50990"/>
    <lineage>
        <taxon>Eukaryota</taxon>
        <taxon>Fungi</taxon>
        <taxon>Dikarya</taxon>
        <taxon>Basidiomycota</taxon>
        <taxon>Agaricomycotina</taxon>
        <taxon>Agaricomycetes</taxon>
        <taxon>Hymenochaetales</taxon>
        <taxon>Rickenellaceae</taxon>
        <taxon>Rickenella</taxon>
    </lineage>
</organism>
<protein>
    <submittedName>
        <fullName evidence="10">Longevity assurance proteins LAG1/LAC1</fullName>
    </submittedName>
</protein>
<evidence type="ECO:0000259" key="9">
    <source>
        <dbReference type="PROSITE" id="PS50922"/>
    </source>
</evidence>
<dbReference type="STRING" id="50990.A0A4R5XEK0"/>
<dbReference type="AlphaFoldDB" id="A0A4R5XEK0"/>
<dbReference type="PROSITE" id="PS50922">
    <property type="entry name" value="TLC"/>
    <property type="match status" value="1"/>
</dbReference>
<dbReference type="SMART" id="SM00724">
    <property type="entry name" value="TLC"/>
    <property type="match status" value="1"/>
</dbReference>
<keyword evidence="5 6" id="KW-0472">Membrane</keyword>
<feature type="transmembrane region" description="Helical" evidence="8">
    <location>
        <begin position="271"/>
        <end position="296"/>
    </location>
</feature>
<evidence type="ECO:0000256" key="4">
    <source>
        <dbReference type="ARBA" id="ARBA00022989"/>
    </source>
</evidence>
<dbReference type="Proteomes" id="UP000294933">
    <property type="component" value="Unassembled WGS sequence"/>
</dbReference>
<dbReference type="GO" id="GO:0046513">
    <property type="term" value="P:ceramide biosynthetic process"/>
    <property type="evidence" value="ECO:0007669"/>
    <property type="project" value="InterPro"/>
</dbReference>
<feature type="transmembrane region" description="Helical" evidence="8">
    <location>
        <begin position="188"/>
        <end position="204"/>
    </location>
</feature>
<dbReference type="VEuPathDB" id="FungiDB:BD410DRAFT_736484"/>
<name>A0A4R5XEK0_9AGAM</name>
<feature type="transmembrane region" description="Helical" evidence="8">
    <location>
        <begin position="45"/>
        <end position="66"/>
    </location>
</feature>
<dbReference type="EMBL" id="ML170156">
    <property type="protein sequence ID" value="TDL29521.1"/>
    <property type="molecule type" value="Genomic_DNA"/>
</dbReference>
<evidence type="ECO:0000256" key="8">
    <source>
        <dbReference type="SAM" id="Phobius"/>
    </source>
</evidence>
<evidence type="ECO:0000256" key="6">
    <source>
        <dbReference type="PROSITE-ProRule" id="PRU00205"/>
    </source>
</evidence>
<feature type="compositionally biased region" description="Acidic residues" evidence="7">
    <location>
        <begin position="357"/>
        <end position="369"/>
    </location>
</feature>
<dbReference type="PANTHER" id="PTHR12560:SF0">
    <property type="entry name" value="LD18904P"/>
    <property type="match status" value="1"/>
</dbReference>
<comment type="subcellular location">
    <subcellularLocation>
        <location evidence="1">Membrane</location>
        <topology evidence="1">Multi-pass membrane protein</topology>
    </subcellularLocation>
</comment>
<dbReference type="InterPro" id="IPR006634">
    <property type="entry name" value="TLC-dom"/>
</dbReference>